<dbReference type="Gene3D" id="3.40.1440.60">
    <property type="entry name" value="PriA, 3(prime) DNA-binding domain"/>
    <property type="match status" value="1"/>
</dbReference>
<gene>
    <name evidence="2" type="ORF">P409_32850</name>
</gene>
<feature type="non-terminal residue" evidence="2">
    <location>
        <position position="135"/>
    </location>
</feature>
<proteinExistence type="predicted"/>
<evidence type="ECO:0000313" key="2">
    <source>
        <dbReference type="EMBL" id="KGM30470.1"/>
    </source>
</evidence>
<dbReference type="Pfam" id="PF17764">
    <property type="entry name" value="PriA_3primeBD"/>
    <property type="match status" value="1"/>
</dbReference>
<sequence length="135" mass="14372">MAESEATAATPVEAESGAVATVRVLLPLPLAEAYDYAVPDGMDLAPGSYVEVPLGRLTRIGVVWGPGTGQVARARLKPVLHRFDLPPLPEVARSFIDRVARYTLSPPGAVLRMTLSSIGALEPPKPITAYRRADL</sequence>
<dbReference type="InterPro" id="IPR042115">
    <property type="entry name" value="PriA_3primeBD_sf"/>
</dbReference>
<reference evidence="2 3" key="1">
    <citation type="submission" date="2014-01" db="EMBL/GenBank/DDBJ databases">
        <title>Genome sequence determination for a cystic fibrosis isolate, Inquilinus limosus.</title>
        <authorList>
            <person name="Pino M."/>
            <person name="Di Conza J."/>
            <person name="Gutkind G."/>
        </authorList>
    </citation>
    <scope>NUCLEOTIDE SEQUENCE [LARGE SCALE GENOMIC DNA]</scope>
    <source>
        <strain evidence="2 3">MP06</strain>
    </source>
</reference>
<evidence type="ECO:0000259" key="1">
    <source>
        <dbReference type="Pfam" id="PF17764"/>
    </source>
</evidence>
<accession>A0A0A0CXH7</accession>
<name>A0A0A0CXH7_9PROT</name>
<dbReference type="AlphaFoldDB" id="A0A0A0CXH7"/>
<organism evidence="2 3">
    <name type="scientific">Inquilinus limosus MP06</name>
    <dbReference type="NCBI Taxonomy" id="1398085"/>
    <lineage>
        <taxon>Bacteria</taxon>
        <taxon>Pseudomonadati</taxon>
        <taxon>Pseudomonadota</taxon>
        <taxon>Alphaproteobacteria</taxon>
        <taxon>Rhodospirillales</taxon>
        <taxon>Rhodospirillaceae</taxon>
        <taxon>Inquilinus</taxon>
    </lineage>
</organism>
<evidence type="ECO:0000313" key="3">
    <source>
        <dbReference type="Proteomes" id="UP000029995"/>
    </source>
</evidence>
<dbReference type="EMBL" id="JANX01000826">
    <property type="protein sequence ID" value="KGM30470.1"/>
    <property type="molecule type" value="Genomic_DNA"/>
</dbReference>
<comment type="caution">
    <text evidence="2">The sequence shown here is derived from an EMBL/GenBank/DDBJ whole genome shotgun (WGS) entry which is preliminary data.</text>
</comment>
<protein>
    <recommendedName>
        <fullName evidence="1">Primosomal protein N' 3' DNA-binding domain-containing protein</fullName>
    </recommendedName>
</protein>
<dbReference type="Proteomes" id="UP000029995">
    <property type="component" value="Unassembled WGS sequence"/>
</dbReference>
<dbReference type="InterPro" id="IPR041222">
    <property type="entry name" value="PriA_3primeBD"/>
</dbReference>
<feature type="domain" description="Primosomal protein N' 3' DNA-binding" evidence="1">
    <location>
        <begin position="23"/>
        <end position="115"/>
    </location>
</feature>
<dbReference type="GO" id="GO:0003677">
    <property type="term" value="F:DNA binding"/>
    <property type="evidence" value="ECO:0007669"/>
    <property type="project" value="InterPro"/>
</dbReference>